<evidence type="ECO:0000256" key="7">
    <source>
        <dbReference type="ARBA" id="ARBA00023136"/>
    </source>
</evidence>
<dbReference type="GO" id="GO:0005524">
    <property type="term" value="F:ATP binding"/>
    <property type="evidence" value="ECO:0007669"/>
    <property type="project" value="UniProtKB-KW"/>
</dbReference>
<dbReference type="InterPro" id="IPR027417">
    <property type="entry name" value="P-loop_NTPase"/>
</dbReference>
<evidence type="ECO:0000256" key="2">
    <source>
        <dbReference type="ARBA" id="ARBA00011131"/>
    </source>
</evidence>
<reference evidence="12 13" key="1">
    <citation type="submission" date="2015-08" db="EMBL/GenBank/DDBJ databases">
        <title>Genomic sequence of Lactobacillus heilongjiangensis DSM 28069, isolated from Chinese traditional pickle.</title>
        <authorList>
            <person name="Jiang X."/>
            <person name="Zheng B."/>
            <person name="Cheng H."/>
        </authorList>
    </citation>
    <scope>NUCLEOTIDE SEQUENCE [LARGE SCALE GENOMIC DNA]</scope>
    <source>
        <strain evidence="12 13">DSM 28069</strain>
    </source>
</reference>
<evidence type="ECO:0000256" key="5">
    <source>
        <dbReference type="ARBA" id="ARBA00022741"/>
    </source>
</evidence>
<keyword evidence="7" id="KW-0472">Membrane</keyword>
<dbReference type="OrthoDB" id="9791546at2"/>
<dbReference type="PANTHER" id="PTHR24220:SF666">
    <property type="entry name" value="HEMIN IMPORT ATP-BINDING PROTEIN HRTA-RELATED"/>
    <property type="match status" value="1"/>
</dbReference>
<evidence type="ECO:0000256" key="8">
    <source>
        <dbReference type="ARBA" id="ARBA00024359"/>
    </source>
</evidence>
<dbReference type="RefSeq" id="WP_041499655.1">
    <property type="nucleotide sequence ID" value="NZ_BJDV01000001.1"/>
</dbReference>
<keyword evidence="6 12" id="KW-0067">ATP-binding</keyword>
<evidence type="ECO:0000313" key="13">
    <source>
        <dbReference type="Proteomes" id="UP000061546"/>
    </source>
</evidence>
<dbReference type="PANTHER" id="PTHR24220">
    <property type="entry name" value="IMPORT ATP-BINDING PROTEIN"/>
    <property type="match status" value="1"/>
</dbReference>
<gene>
    <name evidence="12" type="ORF">JP39_06825</name>
</gene>
<feature type="domain" description="ABC transporter" evidence="11">
    <location>
        <begin position="4"/>
        <end position="229"/>
    </location>
</feature>
<evidence type="ECO:0000256" key="9">
    <source>
        <dbReference type="ARBA" id="ARBA00024432"/>
    </source>
</evidence>
<dbReference type="STRING" id="1074467.JP39_06825"/>
<comment type="subunit">
    <text evidence="2">The complex is composed of two ATP-binding proteins (HrtA), two transmembrane proteins (HrtB) and a solute-binding protein.</text>
</comment>
<dbReference type="GO" id="GO:0022857">
    <property type="term" value="F:transmembrane transporter activity"/>
    <property type="evidence" value="ECO:0007669"/>
    <property type="project" value="TreeGrafter"/>
</dbReference>
<evidence type="ECO:0000256" key="4">
    <source>
        <dbReference type="ARBA" id="ARBA00022475"/>
    </source>
</evidence>
<evidence type="ECO:0000256" key="6">
    <source>
        <dbReference type="ARBA" id="ARBA00022840"/>
    </source>
</evidence>
<evidence type="ECO:0000256" key="1">
    <source>
        <dbReference type="ARBA" id="ARBA00004202"/>
    </source>
</evidence>
<comment type="function">
    <text evidence="10">Part of the ABC transporter complex hrt involved in hemin import. Responsible for energy coupling to the transport system.</text>
</comment>
<evidence type="ECO:0000259" key="11">
    <source>
        <dbReference type="PROSITE" id="PS50893"/>
    </source>
</evidence>
<dbReference type="KEGG" id="lhi:JP39_06825"/>
<dbReference type="InterPro" id="IPR003593">
    <property type="entry name" value="AAA+_ATPase"/>
</dbReference>
<dbReference type="InterPro" id="IPR003439">
    <property type="entry name" value="ABC_transporter-like_ATP-bd"/>
</dbReference>
<dbReference type="PROSITE" id="PS50893">
    <property type="entry name" value="ABC_TRANSPORTER_2"/>
    <property type="match status" value="1"/>
</dbReference>
<evidence type="ECO:0000256" key="3">
    <source>
        <dbReference type="ARBA" id="ARBA00022448"/>
    </source>
</evidence>
<dbReference type="Pfam" id="PF00005">
    <property type="entry name" value="ABC_tran"/>
    <property type="match status" value="1"/>
</dbReference>
<keyword evidence="13" id="KW-1185">Reference proteome</keyword>
<dbReference type="EMBL" id="CP012559">
    <property type="protein sequence ID" value="ALB29101.1"/>
    <property type="molecule type" value="Genomic_DNA"/>
</dbReference>
<sequence length="230" mass="25449">MATLQLNNINKYFGTGTSRVHVLKDINFTAQKGQVNLVIGPSGSGKSTFLTIAGGLQTPTDGTVQLEGKAVKSMTSKQRDAMRLNSIGFVLQSYTLVPYLTVKEQFKLVKKVKKEHNLSNLSLESLMQKLGISELENKYPGELSGGQNQRVAIARALYTRPDILLADEPTAALDSERVIEVGKIFQDLAREQNTAVVIVTHDLRLRDFADNVYKIMDGQMTLDSEMRMAE</sequence>
<comment type="similarity">
    <text evidence="8">Belongs to the ABC transporter superfamily. HrtA family.</text>
</comment>
<evidence type="ECO:0000256" key="10">
    <source>
        <dbReference type="ARBA" id="ARBA00024721"/>
    </source>
</evidence>
<accession>A0A0K2LCS6</accession>
<dbReference type="InterPro" id="IPR015854">
    <property type="entry name" value="ABC_transpr_LolD-like"/>
</dbReference>
<keyword evidence="3" id="KW-0813">Transport</keyword>
<dbReference type="SUPFAM" id="SSF52540">
    <property type="entry name" value="P-loop containing nucleoside triphosphate hydrolases"/>
    <property type="match status" value="1"/>
</dbReference>
<comment type="subcellular location">
    <subcellularLocation>
        <location evidence="1">Cell membrane</location>
        <topology evidence="1">Peripheral membrane protein</topology>
    </subcellularLocation>
</comment>
<keyword evidence="5" id="KW-0547">Nucleotide-binding</keyword>
<name>A0A0K2LCS6_9LACO</name>
<dbReference type="GO" id="GO:0016887">
    <property type="term" value="F:ATP hydrolysis activity"/>
    <property type="evidence" value="ECO:0007669"/>
    <property type="project" value="InterPro"/>
</dbReference>
<dbReference type="GO" id="GO:0005886">
    <property type="term" value="C:plasma membrane"/>
    <property type="evidence" value="ECO:0007669"/>
    <property type="project" value="UniProtKB-SubCell"/>
</dbReference>
<dbReference type="AlphaFoldDB" id="A0A0K2LCS6"/>
<dbReference type="SMART" id="SM00382">
    <property type="entry name" value="AAA"/>
    <property type="match status" value="1"/>
</dbReference>
<dbReference type="CDD" id="cd03255">
    <property type="entry name" value="ABC_MJ0796_LolCDE_FtsE"/>
    <property type="match status" value="1"/>
</dbReference>
<proteinExistence type="inferred from homology"/>
<dbReference type="InterPro" id="IPR017911">
    <property type="entry name" value="MacB-like_ATP-bd"/>
</dbReference>
<evidence type="ECO:0000313" key="12">
    <source>
        <dbReference type="EMBL" id="ALB29101.1"/>
    </source>
</evidence>
<organism evidence="12 13">
    <name type="scientific">Companilactobacillus heilongjiangensis</name>
    <dbReference type="NCBI Taxonomy" id="1074467"/>
    <lineage>
        <taxon>Bacteria</taxon>
        <taxon>Bacillati</taxon>
        <taxon>Bacillota</taxon>
        <taxon>Bacilli</taxon>
        <taxon>Lactobacillales</taxon>
        <taxon>Lactobacillaceae</taxon>
        <taxon>Companilactobacillus</taxon>
    </lineage>
</organism>
<dbReference type="Proteomes" id="UP000061546">
    <property type="component" value="Chromosome"/>
</dbReference>
<protein>
    <recommendedName>
        <fullName evidence="9">Putative hemin import ATP-binding protein HrtA</fullName>
    </recommendedName>
</protein>
<keyword evidence="4" id="KW-1003">Cell membrane</keyword>
<dbReference type="Gene3D" id="3.40.50.300">
    <property type="entry name" value="P-loop containing nucleotide triphosphate hydrolases"/>
    <property type="match status" value="1"/>
</dbReference>